<organism evidence="6 7">
    <name type="scientific">Clostridium gasigenes</name>
    <dbReference type="NCBI Taxonomy" id="94869"/>
    <lineage>
        <taxon>Bacteria</taxon>
        <taxon>Bacillati</taxon>
        <taxon>Bacillota</taxon>
        <taxon>Clostridia</taxon>
        <taxon>Eubacteriales</taxon>
        <taxon>Clostridiaceae</taxon>
        <taxon>Clostridium</taxon>
    </lineage>
</organism>
<evidence type="ECO:0000256" key="1">
    <source>
        <dbReference type="ARBA" id="ARBA00004141"/>
    </source>
</evidence>
<reference evidence="6 7" key="1">
    <citation type="submission" date="2016-10" db="EMBL/GenBank/DDBJ databases">
        <authorList>
            <person name="de Groot N.N."/>
        </authorList>
    </citation>
    <scope>NUCLEOTIDE SEQUENCE [LARGE SCALE GENOMIC DNA]</scope>
    <source>
        <strain evidence="6 7">DSM 12272</strain>
    </source>
</reference>
<keyword evidence="4" id="KW-0472">Membrane</keyword>
<feature type="domain" description="ABC-2 type transporter transmembrane" evidence="5">
    <location>
        <begin position="4"/>
        <end position="207"/>
    </location>
</feature>
<keyword evidence="7" id="KW-1185">Reference proteome</keyword>
<dbReference type="InterPro" id="IPR000412">
    <property type="entry name" value="ABC_2_transport"/>
</dbReference>
<dbReference type="STRING" id="94869.SAMN04488529_11015"/>
<dbReference type="InterPro" id="IPR013525">
    <property type="entry name" value="ABC2_TM"/>
</dbReference>
<name>A0A1H0UBL8_9CLOT</name>
<gene>
    <name evidence="6" type="ORF">SAMN04488529_11015</name>
</gene>
<evidence type="ECO:0000256" key="4">
    <source>
        <dbReference type="ARBA" id="ARBA00023136"/>
    </source>
</evidence>
<evidence type="ECO:0000256" key="2">
    <source>
        <dbReference type="ARBA" id="ARBA00022692"/>
    </source>
</evidence>
<sequence>MEAFMYNVGLQWKLDFRNKGILLVYYIIPLVFFLFMGGVFSSINPESKNTLIQSMSIFTVTMAAVMGSPTPLINLYRSETKKVYKVGNIPLWVAAVSNFISAFIHISISFIIIFAIAPIIFKAKISDNVLVYFILLVLCIITSLLIGTILGLLIKNTSKLTMISQLVFLPSIMLSGIMFDSALLPKVFQKVSEILPATQSMKLMTSSYIDFKLMLPIILITIALIIVTGILLRKISVE</sequence>
<protein>
    <submittedName>
        <fullName evidence="6">ABC-2 type transport system permease protein</fullName>
    </submittedName>
</protein>
<evidence type="ECO:0000256" key="3">
    <source>
        <dbReference type="ARBA" id="ARBA00022989"/>
    </source>
</evidence>
<dbReference type="AlphaFoldDB" id="A0A1H0UBL8"/>
<proteinExistence type="predicted"/>
<accession>A0A1H0UBL8</accession>
<evidence type="ECO:0000259" key="5">
    <source>
        <dbReference type="Pfam" id="PF01061"/>
    </source>
</evidence>
<dbReference type="PANTHER" id="PTHR43229">
    <property type="entry name" value="NODULATION PROTEIN J"/>
    <property type="match status" value="1"/>
</dbReference>
<evidence type="ECO:0000313" key="7">
    <source>
        <dbReference type="Proteomes" id="UP000198597"/>
    </source>
</evidence>
<dbReference type="RefSeq" id="WP_089971468.1">
    <property type="nucleotide sequence ID" value="NZ_FNJM01000010.1"/>
</dbReference>
<keyword evidence="2" id="KW-0812">Transmembrane</keyword>
<dbReference type="OrthoDB" id="9781663at2"/>
<keyword evidence="3" id="KW-1133">Transmembrane helix</keyword>
<dbReference type="PANTHER" id="PTHR43229:SF6">
    <property type="entry name" value="ABC-TYPE MULTIDRUG TRANSPORT SYSTEM, PERMEASE COMPONENT"/>
    <property type="match status" value="1"/>
</dbReference>
<dbReference type="EMBL" id="FNJM01000010">
    <property type="protein sequence ID" value="SDP63440.1"/>
    <property type="molecule type" value="Genomic_DNA"/>
</dbReference>
<evidence type="ECO:0000313" key="6">
    <source>
        <dbReference type="EMBL" id="SDP63440.1"/>
    </source>
</evidence>
<dbReference type="GO" id="GO:0140359">
    <property type="term" value="F:ABC-type transporter activity"/>
    <property type="evidence" value="ECO:0007669"/>
    <property type="project" value="InterPro"/>
</dbReference>
<comment type="subcellular location">
    <subcellularLocation>
        <location evidence="1">Membrane</location>
        <topology evidence="1">Multi-pass membrane protein</topology>
    </subcellularLocation>
</comment>
<dbReference type="InterPro" id="IPR051784">
    <property type="entry name" value="Nod_factor_ABC_transporter"/>
</dbReference>
<dbReference type="GO" id="GO:0043190">
    <property type="term" value="C:ATP-binding cassette (ABC) transporter complex"/>
    <property type="evidence" value="ECO:0007669"/>
    <property type="project" value="InterPro"/>
</dbReference>
<dbReference type="Pfam" id="PF01061">
    <property type="entry name" value="ABC2_membrane"/>
    <property type="match status" value="1"/>
</dbReference>
<dbReference type="Proteomes" id="UP000198597">
    <property type="component" value="Unassembled WGS sequence"/>
</dbReference>
<dbReference type="PRINTS" id="PR00164">
    <property type="entry name" value="ABC2TRNSPORT"/>
</dbReference>